<sequence length="60" mass="6675">MEQKSAALGNKVPSLGSKLGQVWMKKRKHLLPALFTAHADLDAFSFISAFVKDDDISVWE</sequence>
<dbReference type="Proteomes" id="UP000003460">
    <property type="component" value="Unassembled WGS sequence"/>
</dbReference>
<dbReference type="EMBL" id="ACIJ02000016">
    <property type="protein sequence ID" value="EEX72437.1"/>
    <property type="molecule type" value="Genomic_DNA"/>
</dbReference>
<evidence type="ECO:0000313" key="2">
    <source>
        <dbReference type="Proteomes" id="UP000003460"/>
    </source>
</evidence>
<gene>
    <name evidence="1" type="ORF">GCWU000325_00900</name>
</gene>
<dbReference type="AlphaFoldDB" id="C9LFB8"/>
<proteinExistence type="predicted"/>
<dbReference type="STRING" id="626522.GCWU000325_00900"/>
<organism evidence="1 2">
    <name type="scientific">Alloprevotella tannerae ATCC 51259</name>
    <dbReference type="NCBI Taxonomy" id="626522"/>
    <lineage>
        <taxon>Bacteria</taxon>
        <taxon>Pseudomonadati</taxon>
        <taxon>Bacteroidota</taxon>
        <taxon>Bacteroidia</taxon>
        <taxon>Bacteroidales</taxon>
        <taxon>Prevotellaceae</taxon>
        <taxon>Alloprevotella</taxon>
    </lineage>
</organism>
<name>C9LFB8_9BACT</name>
<accession>C9LFB8</accession>
<evidence type="ECO:0000313" key="1">
    <source>
        <dbReference type="EMBL" id="EEX72437.1"/>
    </source>
</evidence>
<keyword evidence="2" id="KW-1185">Reference proteome</keyword>
<protein>
    <submittedName>
        <fullName evidence="1">Uncharacterized protein</fullName>
    </submittedName>
</protein>
<dbReference type="HOGENOM" id="CLU_2937904_0_0_10"/>
<comment type="caution">
    <text evidence="1">The sequence shown here is derived from an EMBL/GenBank/DDBJ whole genome shotgun (WGS) entry which is preliminary data.</text>
</comment>
<reference evidence="1" key="1">
    <citation type="submission" date="2009-09" db="EMBL/GenBank/DDBJ databases">
        <authorList>
            <person name="Weinstock G."/>
            <person name="Sodergren E."/>
            <person name="Clifton S."/>
            <person name="Fulton L."/>
            <person name="Fulton B."/>
            <person name="Courtney L."/>
            <person name="Fronick C."/>
            <person name="Harrison M."/>
            <person name="Strong C."/>
            <person name="Farmer C."/>
            <person name="Delahaunty K."/>
            <person name="Markovic C."/>
            <person name="Hall O."/>
            <person name="Minx P."/>
            <person name="Tomlinson C."/>
            <person name="Mitreva M."/>
            <person name="Nelson J."/>
            <person name="Hou S."/>
            <person name="Wollam A."/>
            <person name="Pepin K.H."/>
            <person name="Johnson M."/>
            <person name="Bhonagiri V."/>
            <person name="Nash W.E."/>
            <person name="Warren W."/>
            <person name="Chinwalla A."/>
            <person name="Mardis E.R."/>
            <person name="Wilson R.K."/>
        </authorList>
    </citation>
    <scope>NUCLEOTIDE SEQUENCE [LARGE SCALE GENOMIC DNA]</scope>
    <source>
        <strain evidence="1">ATCC 51259</strain>
    </source>
</reference>